<dbReference type="GO" id="GO:0003779">
    <property type="term" value="F:actin binding"/>
    <property type="evidence" value="ECO:0007669"/>
    <property type="project" value="UniProtKB-KW"/>
</dbReference>
<dbReference type="AlphaFoldDB" id="A0A0Q3XBA8"/>
<evidence type="ECO:0000313" key="6">
    <source>
        <dbReference type="EMBL" id="KQL61317.1"/>
    </source>
</evidence>
<evidence type="ECO:0000256" key="5">
    <source>
        <dbReference type="SAM" id="MobiDB-lite"/>
    </source>
</evidence>
<reference evidence="6 7" key="1">
    <citation type="submission" date="2015-10" db="EMBL/GenBank/DDBJ databases">
        <authorList>
            <person name="Gilbert D.G."/>
        </authorList>
    </citation>
    <scope>NUCLEOTIDE SEQUENCE [LARGE SCALE GENOMIC DNA]</scope>
    <source>
        <strain evidence="6">FVVF132</strain>
    </source>
</reference>
<dbReference type="Gene3D" id="3.30.1460.20">
    <property type="match status" value="1"/>
</dbReference>
<organism evidence="6 7">
    <name type="scientific">Amazona aestiva</name>
    <name type="common">Blue-fronted Amazon parrot</name>
    <dbReference type="NCBI Taxonomy" id="12930"/>
    <lineage>
        <taxon>Eukaryota</taxon>
        <taxon>Metazoa</taxon>
        <taxon>Chordata</taxon>
        <taxon>Craniata</taxon>
        <taxon>Vertebrata</taxon>
        <taxon>Euteleostomi</taxon>
        <taxon>Archelosauria</taxon>
        <taxon>Archosauria</taxon>
        <taxon>Dinosauria</taxon>
        <taxon>Saurischia</taxon>
        <taxon>Theropoda</taxon>
        <taxon>Coelurosauria</taxon>
        <taxon>Aves</taxon>
        <taxon>Neognathae</taxon>
        <taxon>Neoaves</taxon>
        <taxon>Telluraves</taxon>
        <taxon>Australaves</taxon>
        <taxon>Psittaciformes</taxon>
        <taxon>Psittacidae</taxon>
        <taxon>Amazona</taxon>
    </lineage>
</organism>
<dbReference type="Proteomes" id="UP000051836">
    <property type="component" value="Unassembled WGS sequence"/>
</dbReference>
<dbReference type="GO" id="GO:0005885">
    <property type="term" value="C:Arp2/3 protein complex"/>
    <property type="evidence" value="ECO:0007669"/>
    <property type="project" value="InterPro"/>
</dbReference>
<dbReference type="InterPro" id="IPR034666">
    <property type="entry name" value="ARPC2/4"/>
</dbReference>
<evidence type="ECO:0000256" key="2">
    <source>
        <dbReference type="ARBA" id="ARBA00022490"/>
    </source>
</evidence>
<accession>A0A0Q3XBA8</accession>
<keyword evidence="2" id="KW-0963">Cytoplasm</keyword>
<comment type="caution">
    <text evidence="6">The sequence shown here is derived from an EMBL/GenBank/DDBJ whole genome shotgun (WGS) entry which is preliminary data.</text>
</comment>
<dbReference type="EMBL" id="LMAW01000002">
    <property type="protein sequence ID" value="KQL61317.1"/>
    <property type="molecule type" value="Genomic_DNA"/>
</dbReference>
<keyword evidence="7" id="KW-1185">Reference proteome</keyword>
<dbReference type="GO" id="GO:0030041">
    <property type="term" value="P:actin filament polymerization"/>
    <property type="evidence" value="ECO:0007669"/>
    <property type="project" value="InterPro"/>
</dbReference>
<dbReference type="Pfam" id="PF05856">
    <property type="entry name" value="ARPC4"/>
    <property type="match status" value="1"/>
</dbReference>
<evidence type="ECO:0000256" key="3">
    <source>
        <dbReference type="ARBA" id="ARBA00023203"/>
    </source>
</evidence>
<protein>
    <submittedName>
        <fullName evidence="6">Uncharacterized protein</fullName>
    </submittedName>
</protein>
<dbReference type="InterPro" id="IPR008384">
    <property type="entry name" value="ARPC4"/>
</dbReference>
<gene>
    <name evidence="6" type="ORF">AAES_58423</name>
</gene>
<dbReference type="OrthoDB" id="336240at2759"/>
<evidence type="ECO:0000256" key="4">
    <source>
        <dbReference type="ARBA" id="ARBA00023212"/>
    </source>
</evidence>
<dbReference type="STRING" id="12930.A0A0Q3XBA8"/>
<feature type="compositionally biased region" description="Acidic residues" evidence="5">
    <location>
        <begin position="46"/>
        <end position="63"/>
    </location>
</feature>
<proteinExistence type="predicted"/>
<dbReference type="GO" id="GO:0034314">
    <property type="term" value="P:Arp2/3 complex-mediated actin nucleation"/>
    <property type="evidence" value="ECO:0007669"/>
    <property type="project" value="InterPro"/>
</dbReference>
<evidence type="ECO:0000256" key="1">
    <source>
        <dbReference type="ARBA" id="ARBA00004245"/>
    </source>
</evidence>
<keyword evidence="3" id="KW-0009">Actin-binding</keyword>
<comment type="subcellular location">
    <subcellularLocation>
        <location evidence="1">Cytoplasm</location>
        <location evidence="1">Cytoskeleton</location>
    </subcellularLocation>
</comment>
<dbReference type="SUPFAM" id="SSF69645">
    <property type="entry name" value="Arp2/3 complex subunits"/>
    <property type="match status" value="1"/>
</dbReference>
<name>A0A0Q3XBA8_AMAAE</name>
<evidence type="ECO:0000313" key="7">
    <source>
        <dbReference type="Proteomes" id="UP000051836"/>
    </source>
</evidence>
<feature type="region of interest" description="Disordered" evidence="5">
    <location>
        <begin position="28"/>
        <end position="63"/>
    </location>
</feature>
<sequence>MEEIDKEMSEMKLSVNTRARIVVEEFLENSQGRHPAGLSPQAEIPEPPEEDEEEEEDQWDDEDLDGIHDIMSFMVQDKTPTFIWTSQCNAVNYWLLQDHQMVNHFTGIEAFITKSFHWIPIMDRKLATVQIKH</sequence>
<keyword evidence="4" id="KW-0206">Cytoskeleton</keyword>